<feature type="transmembrane region" description="Helical" evidence="2">
    <location>
        <begin position="184"/>
        <end position="203"/>
    </location>
</feature>
<feature type="transmembrane region" description="Helical" evidence="2">
    <location>
        <begin position="17"/>
        <end position="41"/>
    </location>
</feature>
<keyword evidence="2" id="KW-0472">Membrane</keyword>
<dbReference type="InterPro" id="IPR003675">
    <property type="entry name" value="Rce1/LyrA-like_dom"/>
</dbReference>
<keyword evidence="2" id="KW-1133">Transmembrane helix</keyword>
<dbReference type="PATRIC" id="fig|1423749.3.peg.265"/>
<dbReference type="PANTHER" id="PTHR36435">
    <property type="entry name" value="SLR1288 PROTEIN"/>
    <property type="match status" value="1"/>
</dbReference>
<dbReference type="GO" id="GO:0080120">
    <property type="term" value="P:CAAX-box protein maturation"/>
    <property type="evidence" value="ECO:0007669"/>
    <property type="project" value="UniProtKB-ARBA"/>
</dbReference>
<organism evidence="4 5">
    <name type="scientific">Limosilactobacillus gastricus DSM 16045</name>
    <dbReference type="NCBI Taxonomy" id="1423749"/>
    <lineage>
        <taxon>Bacteria</taxon>
        <taxon>Bacillati</taxon>
        <taxon>Bacillota</taxon>
        <taxon>Bacilli</taxon>
        <taxon>Lactobacillales</taxon>
        <taxon>Lactobacillaceae</taxon>
        <taxon>Limosilactobacillus</taxon>
    </lineage>
</organism>
<accession>A0A0R1VAB2</accession>
<dbReference type="InterPro" id="IPR052710">
    <property type="entry name" value="CAAX_protease"/>
</dbReference>
<dbReference type="EMBL" id="AZFN01000011">
    <property type="protein sequence ID" value="KRM02445.1"/>
    <property type="molecule type" value="Genomic_DNA"/>
</dbReference>
<sequence length="255" mass="28964">MGLPQIFAPGLKTNHSYILVADILLSLGYLWFFYTGFKWLCKHRYQHEFTTITGPVRFKRHYFTDACLLITILLAGTWLVGVKVATPSLNHWEFTQNLVNNVLLFFVAPLVEEIAFRGVILEQVARRSNTVTGVIVSSLLFGLVHLMNGQLDLLSTTQLVVSGFLMGTLLSLAYLWAHSIWANFTLHATYNLILTLIPVQASLSHDWPFQLIFTSHHQLMTGGQYGSDCSLPYNLAYLVMIGLFWIRLNKRISKN</sequence>
<evidence type="ECO:0000256" key="2">
    <source>
        <dbReference type="SAM" id="Phobius"/>
    </source>
</evidence>
<dbReference type="Pfam" id="PF02517">
    <property type="entry name" value="Rce1-like"/>
    <property type="match status" value="1"/>
</dbReference>
<feature type="domain" description="CAAX prenyl protease 2/Lysostaphin resistance protein A-like" evidence="3">
    <location>
        <begin position="98"/>
        <end position="193"/>
    </location>
</feature>
<evidence type="ECO:0000256" key="1">
    <source>
        <dbReference type="ARBA" id="ARBA00009067"/>
    </source>
</evidence>
<gene>
    <name evidence="4" type="ORF">FC60_GL000265</name>
</gene>
<keyword evidence="5" id="KW-1185">Reference proteome</keyword>
<dbReference type="AlphaFoldDB" id="A0A0R1VAB2"/>
<keyword evidence="2" id="KW-0812">Transmembrane</keyword>
<dbReference type="GO" id="GO:0004175">
    <property type="term" value="F:endopeptidase activity"/>
    <property type="evidence" value="ECO:0007669"/>
    <property type="project" value="UniProtKB-ARBA"/>
</dbReference>
<comment type="similarity">
    <text evidence="1">Belongs to the UPF0177 family.</text>
</comment>
<feature type="transmembrane region" description="Helical" evidence="2">
    <location>
        <begin position="128"/>
        <end position="147"/>
    </location>
</feature>
<feature type="transmembrane region" description="Helical" evidence="2">
    <location>
        <begin position="159"/>
        <end position="177"/>
    </location>
</feature>
<dbReference type="PANTHER" id="PTHR36435:SF1">
    <property type="entry name" value="CAAX AMINO TERMINAL PROTEASE FAMILY PROTEIN"/>
    <property type="match status" value="1"/>
</dbReference>
<proteinExistence type="inferred from homology"/>
<dbReference type="Proteomes" id="UP000051739">
    <property type="component" value="Unassembled WGS sequence"/>
</dbReference>
<evidence type="ECO:0000313" key="4">
    <source>
        <dbReference type="EMBL" id="KRM02445.1"/>
    </source>
</evidence>
<feature type="transmembrane region" description="Helical" evidence="2">
    <location>
        <begin position="231"/>
        <end position="248"/>
    </location>
</feature>
<comment type="caution">
    <text evidence="4">The sequence shown here is derived from an EMBL/GenBank/DDBJ whole genome shotgun (WGS) entry which is preliminary data.</text>
</comment>
<feature type="transmembrane region" description="Helical" evidence="2">
    <location>
        <begin position="62"/>
        <end position="86"/>
    </location>
</feature>
<name>A0A0R1VAB2_9LACO</name>
<evidence type="ECO:0000313" key="5">
    <source>
        <dbReference type="Proteomes" id="UP000051739"/>
    </source>
</evidence>
<evidence type="ECO:0000259" key="3">
    <source>
        <dbReference type="Pfam" id="PF02517"/>
    </source>
</evidence>
<feature type="transmembrane region" description="Helical" evidence="2">
    <location>
        <begin position="98"/>
        <end position="116"/>
    </location>
</feature>
<reference evidence="4 5" key="1">
    <citation type="journal article" date="2015" name="Genome Announc.">
        <title>Expanding the biotechnology potential of lactobacilli through comparative genomics of 213 strains and associated genera.</title>
        <authorList>
            <person name="Sun Z."/>
            <person name="Harris H.M."/>
            <person name="McCann A."/>
            <person name="Guo C."/>
            <person name="Argimon S."/>
            <person name="Zhang W."/>
            <person name="Yang X."/>
            <person name="Jeffery I.B."/>
            <person name="Cooney J.C."/>
            <person name="Kagawa T.F."/>
            <person name="Liu W."/>
            <person name="Song Y."/>
            <person name="Salvetti E."/>
            <person name="Wrobel A."/>
            <person name="Rasinkangas P."/>
            <person name="Parkhill J."/>
            <person name="Rea M.C."/>
            <person name="O'Sullivan O."/>
            <person name="Ritari J."/>
            <person name="Douillard F.P."/>
            <person name="Paul Ross R."/>
            <person name="Yang R."/>
            <person name="Briner A.E."/>
            <person name="Felis G.E."/>
            <person name="de Vos W.M."/>
            <person name="Barrangou R."/>
            <person name="Klaenhammer T.R."/>
            <person name="Caufield P.W."/>
            <person name="Cui Y."/>
            <person name="Zhang H."/>
            <person name="O'Toole P.W."/>
        </authorList>
    </citation>
    <scope>NUCLEOTIDE SEQUENCE [LARGE SCALE GENOMIC DNA]</scope>
    <source>
        <strain evidence="4 5">DSM 16045</strain>
    </source>
</reference>
<protein>
    <recommendedName>
        <fullName evidence="3">CAAX prenyl protease 2/Lysostaphin resistance protein A-like domain-containing protein</fullName>
    </recommendedName>
</protein>